<gene>
    <name evidence="1" type="ORF">BWY41_01252</name>
</gene>
<evidence type="ECO:0000313" key="1">
    <source>
        <dbReference type="EMBL" id="OQA57629.1"/>
    </source>
</evidence>
<evidence type="ECO:0008006" key="2">
    <source>
        <dbReference type="Google" id="ProtNLM"/>
    </source>
</evidence>
<dbReference type="EMBL" id="MWBQ01000088">
    <property type="protein sequence ID" value="OQA57629.1"/>
    <property type="molecule type" value="Genomic_DNA"/>
</dbReference>
<proteinExistence type="predicted"/>
<dbReference type="AlphaFoldDB" id="A0A1V5SSW9"/>
<sequence>MNTKLIFLIGIITVLILGTSAFGSENFSYNWWKVTFKSPVEFSQPVEVGLDAVSLLNPPNVDFKTVQIEITLVAVPKNMKEDLGNTDEDVIEYIKAVFLGTTEPPLETMDRSFLENTITGQVLDMAIPHDGLMEFYLVPLSNGDSLAIAFRWNLSIQREEVEKIISMVSSTLKEIPKE</sequence>
<dbReference type="Proteomes" id="UP000485569">
    <property type="component" value="Unassembled WGS sequence"/>
</dbReference>
<name>A0A1V5SSW9_9BACT</name>
<protein>
    <recommendedName>
        <fullName evidence="2">PsbP C-terminal domain-containing protein</fullName>
    </recommendedName>
</protein>
<accession>A0A1V5SSW9</accession>
<comment type="caution">
    <text evidence="1">The sequence shown here is derived from an EMBL/GenBank/DDBJ whole genome shotgun (WGS) entry which is preliminary data.</text>
</comment>
<reference evidence="1" key="1">
    <citation type="submission" date="2017-02" db="EMBL/GenBank/DDBJ databases">
        <title>Delving into the versatile metabolic prowess of the omnipresent phylum Bacteroidetes.</title>
        <authorList>
            <person name="Nobu M.K."/>
            <person name="Mei R."/>
            <person name="Narihiro T."/>
            <person name="Kuroda K."/>
            <person name="Liu W.-T."/>
        </authorList>
    </citation>
    <scope>NUCLEOTIDE SEQUENCE</scope>
    <source>
        <strain evidence="1">ADurb.Bin276</strain>
    </source>
</reference>
<organism evidence="1">
    <name type="scientific">Candidatus Atribacter allofermentans</name>
    <dbReference type="NCBI Taxonomy" id="1852833"/>
    <lineage>
        <taxon>Bacteria</taxon>
        <taxon>Pseudomonadati</taxon>
        <taxon>Atribacterota</taxon>
        <taxon>Atribacteria</taxon>
        <taxon>Atribacterales</taxon>
        <taxon>Atribacteraceae</taxon>
        <taxon>Atribacter</taxon>
    </lineage>
</organism>